<evidence type="ECO:0000256" key="6">
    <source>
        <dbReference type="ARBA" id="ARBA00023004"/>
    </source>
</evidence>
<protein>
    <submittedName>
        <fullName evidence="13">Putative WhiB family transcriptional regulator</fullName>
    </submittedName>
</protein>
<keyword evidence="8" id="KW-0805">Transcription regulation</keyword>
<keyword evidence="14" id="KW-1185">Reference proteome</keyword>
<comment type="similarity">
    <text evidence="3">Belongs to the WhiB family.</text>
</comment>
<evidence type="ECO:0000259" key="12">
    <source>
        <dbReference type="PROSITE" id="PS51674"/>
    </source>
</evidence>
<dbReference type="PROSITE" id="PS51674">
    <property type="entry name" value="4FE4S_WBL"/>
    <property type="match status" value="1"/>
</dbReference>
<organism evidence="13 14">
    <name type="scientific">Ilumatobacter coccineus (strain NBRC 103263 / KCTC 29153 / YM16-304)</name>
    <dbReference type="NCBI Taxonomy" id="1313172"/>
    <lineage>
        <taxon>Bacteria</taxon>
        <taxon>Bacillati</taxon>
        <taxon>Actinomycetota</taxon>
        <taxon>Acidimicrobiia</taxon>
        <taxon>Acidimicrobiales</taxon>
        <taxon>Ilumatobacteraceae</taxon>
        <taxon>Ilumatobacter</taxon>
    </lineage>
</organism>
<dbReference type="EMBL" id="AP012057">
    <property type="protein sequence ID" value="BAN04166.1"/>
    <property type="molecule type" value="Genomic_DNA"/>
</dbReference>
<dbReference type="OrthoDB" id="5244115at2"/>
<dbReference type="GO" id="GO:0005737">
    <property type="term" value="C:cytoplasm"/>
    <property type="evidence" value="ECO:0007669"/>
    <property type="project" value="UniProtKB-SubCell"/>
</dbReference>
<evidence type="ECO:0000313" key="14">
    <source>
        <dbReference type="Proteomes" id="UP000011863"/>
    </source>
</evidence>
<dbReference type="Proteomes" id="UP000011863">
    <property type="component" value="Chromosome"/>
</dbReference>
<dbReference type="RefSeq" id="WP_015443413.1">
    <property type="nucleotide sequence ID" value="NC_020520.1"/>
</dbReference>
<evidence type="ECO:0000256" key="3">
    <source>
        <dbReference type="ARBA" id="ARBA00006597"/>
    </source>
</evidence>
<evidence type="ECO:0000256" key="10">
    <source>
        <dbReference type="ARBA" id="ARBA00023157"/>
    </source>
</evidence>
<evidence type="ECO:0000256" key="11">
    <source>
        <dbReference type="ARBA" id="ARBA00023163"/>
    </source>
</evidence>
<dbReference type="GO" id="GO:0047134">
    <property type="term" value="F:protein-disulfide reductase [NAD(P)H] activity"/>
    <property type="evidence" value="ECO:0007669"/>
    <property type="project" value="TreeGrafter"/>
</dbReference>
<dbReference type="PANTHER" id="PTHR38839:SF2">
    <property type="entry name" value="TRANSCRIPTIONAL REGULATOR WHIB7-RELATED"/>
    <property type="match status" value="1"/>
</dbReference>
<keyword evidence="7" id="KW-0411">Iron-sulfur</keyword>
<dbReference type="GO" id="GO:0046872">
    <property type="term" value="F:metal ion binding"/>
    <property type="evidence" value="ECO:0007669"/>
    <property type="project" value="UniProtKB-KW"/>
</dbReference>
<keyword evidence="6" id="KW-0408">Iron</keyword>
<keyword evidence="11" id="KW-0804">Transcription</keyword>
<proteinExistence type="inferred from homology"/>
<sequence length="137" mass="14942">MDLTIALTDTRMTTSATGRSAAVLDAPDTLDETPFEMSDLDTSYPRCSDGNGTLSHLFFSDDDYELARAKSICSACGLKDDCLNDAIERSEPYGVWGGKLVLDGVPVEFKRKRGRPRKNPLPVLVVDEVPAPPHRVA</sequence>
<evidence type="ECO:0000256" key="2">
    <source>
        <dbReference type="ARBA" id="ARBA00004496"/>
    </source>
</evidence>
<comment type="cofactor">
    <cofactor evidence="1">
        <name>[4Fe-4S] cluster</name>
        <dbReference type="ChEBI" id="CHEBI:49883"/>
    </cofactor>
</comment>
<keyword evidence="9" id="KW-0238">DNA-binding</keyword>
<evidence type="ECO:0000256" key="4">
    <source>
        <dbReference type="ARBA" id="ARBA00022485"/>
    </source>
</evidence>
<evidence type="ECO:0000256" key="9">
    <source>
        <dbReference type="ARBA" id="ARBA00023125"/>
    </source>
</evidence>
<evidence type="ECO:0000256" key="8">
    <source>
        <dbReference type="ARBA" id="ARBA00023015"/>
    </source>
</evidence>
<keyword evidence="4" id="KW-0004">4Fe-4S</keyword>
<keyword evidence="5" id="KW-0479">Metal-binding</keyword>
<dbReference type="PANTHER" id="PTHR38839">
    <property type="entry name" value="TRANSCRIPTIONAL REGULATOR WHID-RELATED"/>
    <property type="match status" value="1"/>
</dbReference>
<dbReference type="GO" id="GO:0045892">
    <property type="term" value="P:negative regulation of DNA-templated transcription"/>
    <property type="evidence" value="ECO:0007669"/>
    <property type="project" value="TreeGrafter"/>
</dbReference>
<evidence type="ECO:0000313" key="13">
    <source>
        <dbReference type="EMBL" id="BAN04166.1"/>
    </source>
</evidence>
<dbReference type="KEGG" id="aym:YM304_38520"/>
<dbReference type="GO" id="GO:0045454">
    <property type="term" value="P:cell redox homeostasis"/>
    <property type="evidence" value="ECO:0007669"/>
    <property type="project" value="TreeGrafter"/>
</dbReference>
<accession>A0A6C7EJM6</accession>
<keyword evidence="10" id="KW-1015">Disulfide bond</keyword>
<dbReference type="GO" id="GO:0003677">
    <property type="term" value="F:DNA binding"/>
    <property type="evidence" value="ECO:0007669"/>
    <property type="project" value="UniProtKB-KW"/>
</dbReference>
<name>A0A6C7EJM6_ILUCY</name>
<feature type="domain" description="4Fe-4S Wbl-type" evidence="12">
    <location>
        <begin position="46"/>
        <end position="106"/>
    </location>
</feature>
<gene>
    <name evidence="13" type="ORF">YM304_38520</name>
</gene>
<dbReference type="InterPro" id="IPR034768">
    <property type="entry name" value="4FE4S_WBL"/>
</dbReference>
<evidence type="ECO:0000256" key="5">
    <source>
        <dbReference type="ARBA" id="ARBA00022723"/>
    </source>
</evidence>
<reference evidence="13 14" key="1">
    <citation type="journal article" date="2013" name="Int. J. Syst. Evol. Microbiol.">
        <title>Ilumatobacter nonamiense sp. nov. and Ilumatobacter coccineum sp. nov., isolated from seashore sand.</title>
        <authorList>
            <person name="Matsumoto A."/>
            <person name="Kasai H."/>
            <person name="Matsuo Y."/>
            <person name="Shizuri Y."/>
            <person name="Ichikawa N."/>
            <person name="Fujita N."/>
            <person name="Omura S."/>
            <person name="Takahashi Y."/>
        </authorList>
    </citation>
    <scope>NUCLEOTIDE SEQUENCE [LARGE SCALE GENOMIC DNA]</scope>
    <source>
        <strain evidence="14">NBRC 103263 / KCTC 29153 / YM16-304</strain>
    </source>
</reference>
<dbReference type="GO" id="GO:0051539">
    <property type="term" value="F:4 iron, 4 sulfur cluster binding"/>
    <property type="evidence" value="ECO:0007669"/>
    <property type="project" value="UniProtKB-KW"/>
</dbReference>
<evidence type="ECO:0000256" key="7">
    <source>
        <dbReference type="ARBA" id="ARBA00023014"/>
    </source>
</evidence>
<evidence type="ECO:0000256" key="1">
    <source>
        <dbReference type="ARBA" id="ARBA00001966"/>
    </source>
</evidence>
<comment type="subcellular location">
    <subcellularLocation>
        <location evidence="2">Cytoplasm</location>
    </subcellularLocation>
</comment>
<dbReference type="InterPro" id="IPR003482">
    <property type="entry name" value="Whib"/>
</dbReference>
<dbReference type="Pfam" id="PF02467">
    <property type="entry name" value="Whib"/>
    <property type="match status" value="1"/>
</dbReference>
<dbReference type="AlphaFoldDB" id="A0A6C7EJM6"/>